<evidence type="ECO:0000256" key="3">
    <source>
        <dbReference type="ARBA" id="ARBA00023004"/>
    </source>
</evidence>
<dbReference type="Gene3D" id="3.60.21.10">
    <property type="match status" value="1"/>
</dbReference>
<evidence type="ECO:0000313" key="7">
    <source>
        <dbReference type="Proteomes" id="UP000481033"/>
    </source>
</evidence>
<dbReference type="Proteomes" id="UP000481033">
    <property type="component" value="Unassembled WGS sequence"/>
</dbReference>
<dbReference type="Pfam" id="PF00149">
    <property type="entry name" value="Metallophos"/>
    <property type="match status" value="1"/>
</dbReference>
<gene>
    <name evidence="6" type="ORF">DXZ20_32725</name>
</gene>
<dbReference type="SUPFAM" id="SSF56300">
    <property type="entry name" value="Metallo-dependent phosphatases"/>
    <property type="match status" value="1"/>
</dbReference>
<name>A0A6M0RVR7_9CYAN</name>
<dbReference type="PANTHER" id="PTHR42988:SF2">
    <property type="entry name" value="CYCLIC NUCLEOTIDE PHOSPHODIESTERASE CBUA0032-RELATED"/>
    <property type="match status" value="1"/>
</dbReference>
<organism evidence="6 7">
    <name type="scientific">Adonisia turfae CCMR0081</name>
    <dbReference type="NCBI Taxonomy" id="2292702"/>
    <lineage>
        <taxon>Bacteria</taxon>
        <taxon>Bacillati</taxon>
        <taxon>Cyanobacteriota</taxon>
        <taxon>Adonisia</taxon>
        <taxon>Adonisia turfae</taxon>
    </lineage>
</organism>
<dbReference type="InterPro" id="IPR029052">
    <property type="entry name" value="Metallo-depent_PP-like"/>
</dbReference>
<feature type="domain" description="Calcineurin-like phosphoesterase" evidence="5">
    <location>
        <begin position="6"/>
        <end position="224"/>
    </location>
</feature>
<proteinExistence type="inferred from homology"/>
<dbReference type="AlphaFoldDB" id="A0A6M0RVR7"/>
<accession>A0A6M0RVR7</accession>
<dbReference type="EMBL" id="QXHD01000004">
    <property type="protein sequence ID" value="NEZ60327.1"/>
    <property type="molecule type" value="Genomic_DNA"/>
</dbReference>
<dbReference type="InterPro" id="IPR050884">
    <property type="entry name" value="CNP_phosphodiesterase-III"/>
</dbReference>
<keyword evidence="3" id="KW-0408">Iron</keyword>
<dbReference type="GO" id="GO:0046872">
    <property type="term" value="F:metal ion binding"/>
    <property type="evidence" value="ECO:0007669"/>
    <property type="project" value="UniProtKB-KW"/>
</dbReference>
<keyword evidence="1" id="KW-0479">Metal-binding</keyword>
<dbReference type="GO" id="GO:0016787">
    <property type="term" value="F:hydrolase activity"/>
    <property type="evidence" value="ECO:0007669"/>
    <property type="project" value="UniProtKB-KW"/>
</dbReference>
<evidence type="ECO:0000256" key="1">
    <source>
        <dbReference type="ARBA" id="ARBA00022723"/>
    </source>
</evidence>
<evidence type="ECO:0000256" key="2">
    <source>
        <dbReference type="ARBA" id="ARBA00022801"/>
    </source>
</evidence>
<comment type="similarity">
    <text evidence="4">Belongs to the cyclic nucleotide phosphodiesterase class-III family.</text>
</comment>
<reference evidence="6 7" key="1">
    <citation type="journal article" date="2020" name="Microb. Ecol.">
        <title>Ecogenomics of the Marine Benthic Filamentous Cyanobacterium Adonisia.</title>
        <authorList>
            <person name="Walter J.M."/>
            <person name="Coutinho F.H."/>
            <person name="Leomil L."/>
            <person name="Hargreaves P.I."/>
            <person name="Campeao M.E."/>
            <person name="Vieira V.V."/>
            <person name="Silva B.S."/>
            <person name="Fistarol G.O."/>
            <person name="Salomon P.S."/>
            <person name="Sawabe T."/>
            <person name="Mino S."/>
            <person name="Hosokawa M."/>
            <person name="Miyashita H."/>
            <person name="Maruyama F."/>
            <person name="van Verk M.C."/>
            <person name="Dutilh B.E."/>
            <person name="Thompson C.C."/>
            <person name="Thompson F.L."/>
        </authorList>
    </citation>
    <scope>NUCLEOTIDE SEQUENCE [LARGE SCALE GENOMIC DNA]</scope>
    <source>
        <strain evidence="6 7">CCMR0081</strain>
    </source>
</reference>
<comment type="caution">
    <text evidence="6">The sequence shown here is derived from an EMBL/GenBank/DDBJ whole genome shotgun (WGS) entry which is preliminary data.</text>
</comment>
<dbReference type="RefSeq" id="WP_163663339.1">
    <property type="nucleotide sequence ID" value="NZ_QXHD01000004.1"/>
</dbReference>
<keyword evidence="7" id="KW-1185">Reference proteome</keyword>
<evidence type="ECO:0000259" key="5">
    <source>
        <dbReference type="Pfam" id="PF00149"/>
    </source>
</evidence>
<keyword evidence="2" id="KW-0378">Hydrolase</keyword>
<evidence type="ECO:0000313" key="6">
    <source>
        <dbReference type="EMBL" id="NEZ60327.1"/>
    </source>
</evidence>
<evidence type="ECO:0000256" key="4">
    <source>
        <dbReference type="ARBA" id="ARBA00025742"/>
    </source>
</evidence>
<dbReference type="PANTHER" id="PTHR42988">
    <property type="entry name" value="PHOSPHOHYDROLASE"/>
    <property type="match status" value="1"/>
</dbReference>
<dbReference type="InterPro" id="IPR004843">
    <property type="entry name" value="Calcineurin-like_PHP"/>
</dbReference>
<protein>
    <submittedName>
        <fullName evidence="6">Metallophosphoesterase</fullName>
    </submittedName>
</protein>
<sequence>MSLLARFAVVSDLHVALPHTIWDSPNRFHLVEVSIPALEQILDHLEQVDIDFLLLPGDLVQHGERENHHWLVRRLERLPFPVYVVPGNHDVVRQAGCDRTISLDEFVDLYQAFGYTDPTRPYYHHTILDGLHLIGLNSNGFDVEGEPFYTGWLDSEQLDWLDEQLDQLTNQLTLVMLHHNALEHLPRQSHSRMGQRYMVKNAPDLTQRLQAAGVPLMLTGHLHVQDVAQTDGLYEITTGSLVSYPHPYRICELTTVDDRHRLDITSHRIEAVPEWPTLQATSHQWMADRSFPFIMKLLTSKPLNLSSAEAEQYAPVLENFWAKIASGDGLFNYPELPPKLQRYFQTFSATNSCGQPDYIDNNATLWL</sequence>